<dbReference type="Pfam" id="PF00571">
    <property type="entry name" value="CBS"/>
    <property type="match status" value="2"/>
</dbReference>
<evidence type="ECO:0000256" key="9">
    <source>
        <dbReference type="PROSITE-ProRule" id="PRU00703"/>
    </source>
</evidence>
<dbReference type="InterPro" id="IPR002550">
    <property type="entry name" value="CNNM"/>
</dbReference>
<evidence type="ECO:0000256" key="4">
    <source>
        <dbReference type="ARBA" id="ARBA00022692"/>
    </source>
</evidence>
<name>A0A239PVG3_9PROT</name>
<keyword evidence="15" id="KW-1185">Reference proteome</keyword>
<evidence type="ECO:0000256" key="3">
    <source>
        <dbReference type="ARBA" id="ARBA00022475"/>
    </source>
</evidence>
<dbReference type="InterPro" id="IPR005170">
    <property type="entry name" value="Transptr-assoc_dom"/>
</dbReference>
<dbReference type="RefSeq" id="WP_089412646.1">
    <property type="nucleotide sequence ID" value="NZ_FZQA01000004.1"/>
</dbReference>
<evidence type="ECO:0000259" key="13">
    <source>
        <dbReference type="PROSITE" id="PS51846"/>
    </source>
</evidence>
<dbReference type="Proteomes" id="UP000198346">
    <property type="component" value="Unassembled WGS sequence"/>
</dbReference>
<evidence type="ECO:0000259" key="12">
    <source>
        <dbReference type="PROSITE" id="PS51371"/>
    </source>
</evidence>
<dbReference type="AlphaFoldDB" id="A0A239PVG3"/>
<dbReference type="FunFam" id="3.10.580.10:FF:000002">
    <property type="entry name" value="Magnesium/cobalt efflux protein CorC"/>
    <property type="match status" value="1"/>
</dbReference>
<evidence type="ECO:0000256" key="2">
    <source>
        <dbReference type="ARBA" id="ARBA00006446"/>
    </source>
</evidence>
<evidence type="ECO:0000256" key="6">
    <source>
        <dbReference type="ARBA" id="ARBA00022989"/>
    </source>
</evidence>
<feature type="transmembrane region" description="Helical" evidence="11">
    <location>
        <begin position="94"/>
        <end position="114"/>
    </location>
</feature>
<keyword evidence="4 10" id="KW-0812">Transmembrane</keyword>
<dbReference type="InterPro" id="IPR016169">
    <property type="entry name" value="FAD-bd_PCMH_sub2"/>
</dbReference>
<evidence type="ECO:0000256" key="5">
    <source>
        <dbReference type="ARBA" id="ARBA00022737"/>
    </source>
</evidence>
<dbReference type="EMBL" id="FZQA01000004">
    <property type="protein sequence ID" value="SNT74284.1"/>
    <property type="molecule type" value="Genomic_DNA"/>
</dbReference>
<keyword evidence="7 9" id="KW-0129">CBS domain</keyword>
<feature type="transmembrane region" description="Helical" evidence="11">
    <location>
        <begin position="64"/>
        <end position="88"/>
    </location>
</feature>
<dbReference type="CDD" id="cd04590">
    <property type="entry name" value="CBS_pair_CorC_HlyC_assoc"/>
    <property type="match status" value="1"/>
</dbReference>
<evidence type="ECO:0000256" key="1">
    <source>
        <dbReference type="ARBA" id="ARBA00004651"/>
    </source>
</evidence>
<evidence type="ECO:0000313" key="15">
    <source>
        <dbReference type="Proteomes" id="UP000198346"/>
    </source>
</evidence>
<accession>A0A239PVG3</accession>
<dbReference type="Pfam" id="PF03471">
    <property type="entry name" value="CorC_HlyC"/>
    <property type="match status" value="1"/>
</dbReference>
<dbReference type="GO" id="GO:0005886">
    <property type="term" value="C:plasma membrane"/>
    <property type="evidence" value="ECO:0007669"/>
    <property type="project" value="UniProtKB-SubCell"/>
</dbReference>
<keyword evidence="3" id="KW-1003">Cell membrane</keyword>
<feature type="transmembrane region" description="Helical" evidence="11">
    <location>
        <begin position="126"/>
        <end position="144"/>
    </location>
</feature>
<dbReference type="SUPFAM" id="SSF56176">
    <property type="entry name" value="FAD-binding/transporter-associated domain-like"/>
    <property type="match status" value="1"/>
</dbReference>
<dbReference type="InterPro" id="IPR044751">
    <property type="entry name" value="Ion_transp-like_CBS"/>
</dbReference>
<keyword evidence="5" id="KW-0677">Repeat</keyword>
<feature type="domain" description="CBS" evidence="12">
    <location>
        <begin position="280"/>
        <end position="337"/>
    </location>
</feature>
<dbReference type="InterPro" id="IPR046342">
    <property type="entry name" value="CBS_dom_sf"/>
</dbReference>
<comment type="subcellular location">
    <subcellularLocation>
        <location evidence="1">Cell membrane</location>
        <topology evidence="1">Multi-pass membrane protein</topology>
    </subcellularLocation>
</comment>
<protein>
    <submittedName>
        <fullName evidence="14">Mg2+ and Co2+ transporter CorB, contains DUF21, CBS pair, and CorC-HlyC domains</fullName>
    </submittedName>
</protein>
<dbReference type="PROSITE" id="PS51846">
    <property type="entry name" value="CNNM"/>
    <property type="match status" value="1"/>
</dbReference>
<reference evidence="14 15" key="1">
    <citation type="submission" date="2017-07" db="EMBL/GenBank/DDBJ databases">
        <authorList>
            <person name="Sun Z.S."/>
            <person name="Albrecht U."/>
            <person name="Echele G."/>
            <person name="Lee C.C."/>
        </authorList>
    </citation>
    <scope>NUCLEOTIDE SEQUENCE [LARGE SCALE GENOMIC DNA]</scope>
    <source>
        <strain evidence="14 15">CGMCC 1.12710</strain>
    </source>
</reference>
<feature type="transmembrane region" description="Helical" evidence="11">
    <location>
        <begin position="6"/>
        <end position="32"/>
    </location>
</feature>
<sequence>MPPLDASAWLTAGGIVLLLMMSAFFSGSETALTATSRARMHKLETDGDRAAAAVNRLIRDRERLIGAILLGNNLVNILASALATSLFIRLLGEGAVAIATIVMTTLVVIFAEVAPKTLAIARSDGFAMLVAPVMRWIVFVFAPVTRVVQLIVRGALRLVGVDVDKDSAVLSASEELRGAIDLHHVEGRVDREARDLIRGALDLDEIRIEEIMIHRKSIEMLDVTRPADEVIAAALKSRHTRLPLYRGDPDNIIGVLHAKDLLRALWDAEGKAEAIDLAAIARKPYFAPETTTLQEQLDAFKRKREHFALVVDEYGAIMGLVTLEDILEEIVGEIEDEYDSPVQGVRPQADGSVTVDGDVTIRDLNRAMDWSLPDEEAVTVAGLVIHEAQSIPDVGQTFSFHGMRFRILRKRRNQITAINILPIEGATPAPDYKDI</sequence>
<keyword evidence="8 10" id="KW-0472">Membrane</keyword>
<evidence type="ECO:0000256" key="8">
    <source>
        <dbReference type="ARBA" id="ARBA00023136"/>
    </source>
</evidence>
<dbReference type="OrthoDB" id="9797674at2"/>
<dbReference type="PANTHER" id="PTHR22777">
    <property type="entry name" value="HEMOLYSIN-RELATED"/>
    <property type="match status" value="1"/>
</dbReference>
<organism evidence="14 15">
    <name type="scientific">Amphiplicatus metriothermophilus</name>
    <dbReference type="NCBI Taxonomy" id="1519374"/>
    <lineage>
        <taxon>Bacteria</taxon>
        <taxon>Pseudomonadati</taxon>
        <taxon>Pseudomonadota</taxon>
        <taxon>Alphaproteobacteria</taxon>
        <taxon>Parvularculales</taxon>
        <taxon>Parvularculaceae</taxon>
        <taxon>Amphiplicatus</taxon>
    </lineage>
</organism>
<evidence type="ECO:0000313" key="14">
    <source>
        <dbReference type="EMBL" id="SNT74284.1"/>
    </source>
</evidence>
<dbReference type="Gene3D" id="3.30.465.10">
    <property type="match status" value="1"/>
</dbReference>
<keyword evidence="6 10" id="KW-1133">Transmembrane helix</keyword>
<dbReference type="InterPro" id="IPR036318">
    <property type="entry name" value="FAD-bd_PCMH-like_sf"/>
</dbReference>
<evidence type="ECO:0000256" key="7">
    <source>
        <dbReference type="ARBA" id="ARBA00023122"/>
    </source>
</evidence>
<dbReference type="PROSITE" id="PS51371">
    <property type="entry name" value="CBS"/>
    <property type="match status" value="2"/>
</dbReference>
<dbReference type="SMART" id="SM01091">
    <property type="entry name" value="CorC_HlyC"/>
    <property type="match status" value="1"/>
</dbReference>
<comment type="similarity">
    <text evidence="2">Belongs to the UPF0053 family. Hemolysin C subfamily.</text>
</comment>
<evidence type="ECO:0000256" key="11">
    <source>
        <dbReference type="SAM" id="Phobius"/>
    </source>
</evidence>
<dbReference type="Gene3D" id="3.10.580.10">
    <property type="entry name" value="CBS-domain"/>
    <property type="match status" value="1"/>
</dbReference>
<dbReference type="GO" id="GO:0050660">
    <property type="term" value="F:flavin adenine dinucleotide binding"/>
    <property type="evidence" value="ECO:0007669"/>
    <property type="project" value="InterPro"/>
</dbReference>
<evidence type="ECO:0000256" key="10">
    <source>
        <dbReference type="PROSITE-ProRule" id="PRU01193"/>
    </source>
</evidence>
<feature type="domain" description="CNNM transmembrane" evidence="13">
    <location>
        <begin position="4"/>
        <end position="193"/>
    </location>
</feature>
<feature type="domain" description="CBS" evidence="12">
    <location>
        <begin position="212"/>
        <end position="273"/>
    </location>
</feature>
<dbReference type="Pfam" id="PF01595">
    <property type="entry name" value="CNNM"/>
    <property type="match status" value="1"/>
</dbReference>
<proteinExistence type="inferred from homology"/>
<dbReference type="InterPro" id="IPR000644">
    <property type="entry name" value="CBS_dom"/>
</dbReference>
<gene>
    <name evidence="14" type="ORF">SAMN06297382_2195</name>
</gene>
<dbReference type="PANTHER" id="PTHR22777:SF32">
    <property type="entry name" value="UPF0053 INNER MEMBRANE PROTEIN YFJD"/>
    <property type="match status" value="1"/>
</dbReference>
<dbReference type="SUPFAM" id="SSF54631">
    <property type="entry name" value="CBS-domain pair"/>
    <property type="match status" value="1"/>
</dbReference>